<sequence length="173" mass="18637">MDAFQYVVGWHYWRATVVCRASAAYAGHEHIPAAFYPNKSRGRRRIQSDRTPEGTAAGDNRIKARAVETGDVGAAGGGIVASELKRRGEVGHKWGLGVPALGLADIGAAAFEDKNWLDEFRDVAARCEPSHALPTTHLSPTPEYETSTSIAFPFLSHKQGVVHELIGDPVCSA</sequence>
<dbReference type="EMBL" id="UZAH01036548">
    <property type="protein sequence ID" value="VDP46043.1"/>
    <property type="molecule type" value="Genomic_DNA"/>
</dbReference>
<proteinExistence type="predicted"/>
<accession>A0A183GPG2</accession>
<evidence type="ECO:0000313" key="3">
    <source>
        <dbReference type="WBParaSite" id="HPBE_0002458201-mRNA-1"/>
    </source>
</evidence>
<accession>A0A3P8HI79</accession>
<keyword evidence="2" id="KW-1185">Reference proteome</keyword>
<evidence type="ECO:0000313" key="2">
    <source>
        <dbReference type="Proteomes" id="UP000050761"/>
    </source>
</evidence>
<dbReference type="Proteomes" id="UP000050761">
    <property type="component" value="Unassembled WGS sequence"/>
</dbReference>
<protein>
    <submittedName>
        <fullName evidence="1 3">Uncharacterized protein</fullName>
    </submittedName>
</protein>
<gene>
    <name evidence="1" type="ORF">HPBE_LOCUS24581</name>
</gene>
<organism evidence="2 3">
    <name type="scientific">Heligmosomoides polygyrus</name>
    <name type="common">Parasitic roundworm</name>
    <dbReference type="NCBI Taxonomy" id="6339"/>
    <lineage>
        <taxon>Eukaryota</taxon>
        <taxon>Metazoa</taxon>
        <taxon>Ecdysozoa</taxon>
        <taxon>Nematoda</taxon>
        <taxon>Chromadorea</taxon>
        <taxon>Rhabditida</taxon>
        <taxon>Rhabditina</taxon>
        <taxon>Rhabditomorpha</taxon>
        <taxon>Strongyloidea</taxon>
        <taxon>Heligmosomidae</taxon>
        <taxon>Heligmosomoides</taxon>
    </lineage>
</organism>
<name>A0A183GPG2_HELPZ</name>
<evidence type="ECO:0000313" key="1">
    <source>
        <dbReference type="EMBL" id="VDP46043.1"/>
    </source>
</evidence>
<reference evidence="3" key="2">
    <citation type="submission" date="2019-09" db="UniProtKB">
        <authorList>
            <consortium name="WormBaseParasite"/>
        </authorList>
    </citation>
    <scope>IDENTIFICATION</scope>
</reference>
<reference evidence="1 2" key="1">
    <citation type="submission" date="2018-11" db="EMBL/GenBank/DDBJ databases">
        <authorList>
            <consortium name="Pathogen Informatics"/>
        </authorList>
    </citation>
    <scope>NUCLEOTIDE SEQUENCE [LARGE SCALE GENOMIC DNA]</scope>
</reference>
<dbReference type="WBParaSite" id="HPBE_0002458201-mRNA-1">
    <property type="protein sequence ID" value="HPBE_0002458201-mRNA-1"/>
    <property type="gene ID" value="HPBE_0002458201"/>
</dbReference>
<dbReference type="AlphaFoldDB" id="A0A183GPG2"/>